<dbReference type="Proteomes" id="UP000448575">
    <property type="component" value="Unassembled WGS sequence"/>
</dbReference>
<evidence type="ECO:0000313" key="1">
    <source>
        <dbReference type="EMBL" id="MYN05691.1"/>
    </source>
</evidence>
<protein>
    <submittedName>
        <fullName evidence="1">Uncharacterized protein</fullName>
    </submittedName>
</protein>
<keyword evidence="2" id="KW-1185">Reference proteome</keyword>
<name>A0A6N9HPL9_9BURK</name>
<evidence type="ECO:0000313" key="2">
    <source>
        <dbReference type="Proteomes" id="UP000448575"/>
    </source>
</evidence>
<reference evidence="1 2" key="1">
    <citation type="submission" date="2019-12" db="EMBL/GenBank/DDBJ databases">
        <title>Novel species isolated from a subtropical stream in China.</title>
        <authorList>
            <person name="Lu H."/>
        </authorList>
    </citation>
    <scope>NUCLEOTIDE SEQUENCE [LARGE SCALE GENOMIC DNA]</scope>
    <source>
        <strain evidence="1 2">DS3</strain>
    </source>
</reference>
<gene>
    <name evidence="1" type="ORF">GTP41_26735</name>
</gene>
<proteinExistence type="predicted"/>
<dbReference type="EMBL" id="WWCJ01000041">
    <property type="protein sequence ID" value="MYN05691.1"/>
    <property type="molecule type" value="Genomic_DNA"/>
</dbReference>
<dbReference type="PROSITE" id="PS51318">
    <property type="entry name" value="TAT"/>
    <property type="match status" value="1"/>
</dbReference>
<organism evidence="1 2">
    <name type="scientific">Pseudoduganella guangdongensis</name>
    <dbReference type="NCBI Taxonomy" id="2692179"/>
    <lineage>
        <taxon>Bacteria</taxon>
        <taxon>Pseudomonadati</taxon>
        <taxon>Pseudomonadota</taxon>
        <taxon>Betaproteobacteria</taxon>
        <taxon>Burkholderiales</taxon>
        <taxon>Oxalobacteraceae</taxon>
        <taxon>Telluria group</taxon>
        <taxon>Pseudoduganella</taxon>
    </lineage>
</organism>
<sequence>MSHMSAPARPIQRRAWLAVIAALHAAVLLGWRGGPPVRALAPQRESEVVYLQSPPARPAAAPAAAPL</sequence>
<accession>A0A6N9HPL9</accession>
<dbReference type="AlphaFoldDB" id="A0A6N9HPL9"/>
<dbReference type="RefSeq" id="WP_161028627.1">
    <property type="nucleotide sequence ID" value="NZ_WWCJ01000041.1"/>
</dbReference>
<feature type="non-terminal residue" evidence="1">
    <location>
        <position position="67"/>
    </location>
</feature>
<dbReference type="InterPro" id="IPR006311">
    <property type="entry name" value="TAT_signal"/>
</dbReference>
<comment type="caution">
    <text evidence="1">The sequence shown here is derived from an EMBL/GenBank/DDBJ whole genome shotgun (WGS) entry which is preliminary data.</text>
</comment>